<sequence>MVHNAGFYPALLELSCLQTSVQNRKPDKEKMSVSLSCTPSVSVIILYPECQCHYPVPRVSVSLSCTPSVSVIILYPSVSVIILYPECQCHYPVPRVSVSLSCTPSVSVIILYPSVSVIILYPECQCHYPVPRVDYRVFSHCGESFGPIHKKSSRRLGVGR</sequence>
<evidence type="ECO:0000313" key="1">
    <source>
        <dbReference type="EMBL" id="CAJ0948365.1"/>
    </source>
</evidence>
<gene>
    <name evidence="1" type="ORF">RIMI_LOCUS12125722</name>
</gene>
<dbReference type="Proteomes" id="UP001176940">
    <property type="component" value="Unassembled WGS sequence"/>
</dbReference>
<organism evidence="1 2">
    <name type="scientific">Ranitomeya imitator</name>
    <name type="common">mimic poison frog</name>
    <dbReference type="NCBI Taxonomy" id="111125"/>
    <lineage>
        <taxon>Eukaryota</taxon>
        <taxon>Metazoa</taxon>
        <taxon>Chordata</taxon>
        <taxon>Craniata</taxon>
        <taxon>Vertebrata</taxon>
        <taxon>Euteleostomi</taxon>
        <taxon>Amphibia</taxon>
        <taxon>Batrachia</taxon>
        <taxon>Anura</taxon>
        <taxon>Neobatrachia</taxon>
        <taxon>Hyloidea</taxon>
        <taxon>Dendrobatidae</taxon>
        <taxon>Dendrobatinae</taxon>
        <taxon>Ranitomeya</taxon>
    </lineage>
</organism>
<protein>
    <submittedName>
        <fullName evidence="1">Uncharacterized protein</fullName>
    </submittedName>
</protein>
<accession>A0ABN9LV01</accession>
<evidence type="ECO:0000313" key="2">
    <source>
        <dbReference type="Proteomes" id="UP001176940"/>
    </source>
</evidence>
<dbReference type="EMBL" id="CAUEEQ010028353">
    <property type="protein sequence ID" value="CAJ0948365.1"/>
    <property type="molecule type" value="Genomic_DNA"/>
</dbReference>
<reference evidence="1" key="1">
    <citation type="submission" date="2023-07" db="EMBL/GenBank/DDBJ databases">
        <authorList>
            <person name="Stuckert A."/>
        </authorList>
    </citation>
    <scope>NUCLEOTIDE SEQUENCE</scope>
</reference>
<name>A0ABN9LV01_9NEOB</name>
<keyword evidence="2" id="KW-1185">Reference proteome</keyword>
<comment type="caution">
    <text evidence="1">The sequence shown here is derived from an EMBL/GenBank/DDBJ whole genome shotgun (WGS) entry which is preliminary data.</text>
</comment>
<proteinExistence type="predicted"/>
<feature type="non-terminal residue" evidence="1">
    <location>
        <position position="160"/>
    </location>
</feature>